<name>A0A835VQQ6_CHLIN</name>
<evidence type="ECO:0000256" key="2">
    <source>
        <dbReference type="ARBA" id="ARBA00023043"/>
    </source>
</evidence>
<reference evidence="4" key="1">
    <citation type="journal article" date="2020" name="bioRxiv">
        <title>Comparative genomics of Chlamydomonas.</title>
        <authorList>
            <person name="Craig R.J."/>
            <person name="Hasan A.R."/>
            <person name="Ness R.W."/>
            <person name="Keightley P.D."/>
        </authorList>
    </citation>
    <scope>NUCLEOTIDE SEQUENCE</scope>
    <source>
        <strain evidence="4">SAG 7.73</strain>
    </source>
</reference>
<comment type="caution">
    <text evidence="4">The sequence shown here is derived from an EMBL/GenBank/DDBJ whole genome shotgun (WGS) entry which is preliminary data.</text>
</comment>
<feature type="repeat" description="ANK" evidence="3">
    <location>
        <begin position="137"/>
        <end position="169"/>
    </location>
</feature>
<feature type="repeat" description="ANK" evidence="3">
    <location>
        <begin position="250"/>
        <end position="282"/>
    </location>
</feature>
<keyword evidence="1" id="KW-0677">Repeat</keyword>
<dbReference type="GO" id="GO:0005634">
    <property type="term" value="C:nucleus"/>
    <property type="evidence" value="ECO:0007669"/>
    <property type="project" value="TreeGrafter"/>
</dbReference>
<dbReference type="GO" id="GO:0045944">
    <property type="term" value="P:positive regulation of transcription by RNA polymerase II"/>
    <property type="evidence" value="ECO:0007669"/>
    <property type="project" value="TreeGrafter"/>
</dbReference>
<evidence type="ECO:0000313" key="5">
    <source>
        <dbReference type="Proteomes" id="UP000650467"/>
    </source>
</evidence>
<gene>
    <name evidence="4" type="ORF">HXX76_016331</name>
</gene>
<dbReference type="EMBL" id="JAEHOC010000326">
    <property type="protein sequence ID" value="KAG2422009.1"/>
    <property type="molecule type" value="Genomic_DNA"/>
</dbReference>
<dbReference type="PANTHER" id="PTHR24193:SF121">
    <property type="entry name" value="ADA2A-CONTAINING COMPLEX COMPONENT 3, ISOFORM D"/>
    <property type="match status" value="1"/>
</dbReference>
<dbReference type="OrthoDB" id="194358at2759"/>
<feature type="repeat" description="ANK" evidence="3">
    <location>
        <begin position="217"/>
        <end position="249"/>
    </location>
</feature>
<proteinExistence type="predicted"/>
<keyword evidence="2 3" id="KW-0040">ANK repeat</keyword>
<dbReference type="PROSITE" id="PS50088">
    <property type="entry name" value="ANK_REPEAT"/>
    <property type="match status" value="5"/>
</dbReference>
<dbReference type="AlphaFoldDB" id="A0A835VQQ6"/>
<feature type="non-terminal residue" evidence="4">
    <location>
        <position position="314"/>
    </location>
</feature>
<dbReference type="Gene3D" id="1.25.40.20">
    <property type="entry name" value="Ankyrin repeat-containing domain"/>
    <property type="match status" value="4"/>
</dbReference>
<dbReference type="Pfam" id="PF12796">
    <property type="entry name" value="Ank_2"/>
    <property type="match status" value="1"/>
</dbReference>
<feature type="repeat" description="ANK" evidence="3">
    <location>
        <begin position="184"/>
        <end position="216"/>
    </location>
</feature>
<dbReference type="Proteomes" id="UP000650467">
    <property type="component" value="Unassembled WGS sequence"/>
</dbReference>
<evidence type="ECO:0000313" key="4">
    <source>
        <dbReference type="EMBL" id="KAG2422009.1"/>
    </source>
</evidence>
<dbReference type="SMART" id="SM00248">
    <property type="entry name" value="ANK"/>
    <property type="match status" value="5"/>
</dbReference>
<dbReference type="InterPro" id="IPR036770">
    <property type="entry name" value="Ankyrin_rpt-contain_sf"/>
</dbReference>
<dbReference type="InterPro" id="IPR050663">
    <property type="entry name" value="Ankyrin-SOCS_Box"/>
</dbReference>
<feature type="repeat" description="ANK" evidence="3">
    <location>
        <begin position="62"/>
        <end position="94"/>
    </location>
</feature>
<protein>
    <submittedName>
        <fullName evidence="4">Uncharacterized protein</fullName>
    </submittedName>
</protein>
<evidence type="ECO:0000256" key="1">
    <source>
        <dbReference type="ARBA" id="ARBA00022737"/>
    </source>
</evidence>
<keyword evidence="5" id="KW-1185">Reference proteome</keyword>
<dbReference type="SUPFAM" id="SSF48403">
    <property type="entry name" value="Ankyrin repeat"/>
    <property type="match status" value="1"/>
</dbReference>
<sequence>RSADAVTALLAAGADPNAGVAGGATPLYEAAARGHTWCGGAAEGGRGPGAGQAGGRMGGALGGLTPLHAACEKGHKAAVTALLAAGANVNAETEVGGSAPRRCTRRYREAGGVGALAAQQRGGAGGGASVDRERGARGWTPLHLAITQGLLDIAQLLLAAGASERRRARALLAAGADKEAADADKLTPLALAARAGHGEVVAALLEAGANKEAKGKDEATPLFLAAAGDHAAVVKQLVAAGANKDAKNKEYQTPIWAAASAGYGDVIAVLVEAGADIHACDTHGWTPLHKNAPDHESKVPRDLAQAADLKALLM</sequence>
<accession>A0A835VQQ6</accession>
<dbReference type="Pfam" id="PF00023">
    <property type="entry name" value="Ank"/>
    <property type="match status" value="3"/>
</dbReference>
<dbReference type="PANTHER" id="PTHR24193">
    <property type="entry name" value="ANKYRIN REPEAT PROTEIN"/>
    <property type="match status" value="1"/>
</dbReference>
<organism evidence="4 5">
    <name type="scientific">Chlamydomonas incerta</name>
    <dbReference type="NCBI Taxonomy" id="51695"/>
    <lineage>
        <taxon>Eukaryota</taxon>
        <taxon>Viridiplantae</taxon>
        <taxon>Chlorophyta</taxon>
        <taxon>core chlorophytes</taxon>
        <taxon>Chlorophyceae</taxon>
        <taxon>CS clade</taxon>
        <taxon>Chlamydomonadales</taxon>
        <taxon>Chlamydomonadaceae</taxon>
        <taxon>Chlamydomonas</taxon>
    </lineage>
</organism>
<evidence type="ECO:0000256" key="3">
    <source>
        <dbReference type="PROSITE-ProRule" id="PRU00023"/>
    </source>
</evidence>
<dbReference type="GO" id="GO:0000976">
    <property type="term" value="F:transcription cis-regulatory region binding"/>
    <property type="evidence" value="ECO:0007669"/>
    <property type="project" value="TreeGrafter"/>
</dbReference>
<dbReference type="InterPro" id="IPR002110">
    <property type="entry name" value="Ankyrin_rpt"/>
</dbReference>
<dbReference type="PRINTS" id="PR01415">
    <property type="entry name" value="ANKYRIN"/>
</dbReference>
<dbReference type="PROSITE" id="PS50297">
    <property type="entry name" value="ANK_REP_REGION"/>
    <property type="match status" value="5"/>
</dbReference>